<evidence type="ECO:0000256" key="5">
    <source>
        <dbReference type="ARBA" id="ARBA00023136"/>
    </source>
</evidence>
<reference evidence="8" key="3">
    <citation type="journal article" date="2017" name="Nature">
        <title>Genome sequence of the progenitor of the wheat D genome Aegilops tauschii.</title>
        <authorList>
            <person name="Luo M.C."/>
            <person name="Gu Y.Q."/>
            <person name="Puiu D."/>
            <person name="Wang H."/>
            <person name="Twardziok S.O."/>
            <person name="Deal K.R."/>
            <person name="Huo N."/>
            <person name="Zhu T."/>
            <person name="Wang L."/>
            <person name="Wang Y."/>
            <person name="McGuire P.E."/>
            <person name="Liu S."/>
            <person name="Long H."/>
            <person name="Ramasamy R.K."/>
            <person name="Rodriguez J.C."/>
            <person name="Van S.L."/>
            <person name="Yuan L."/>
            <person name="Wang Z."/>
            <person name="Xia Z."/>
            <person name="Xiao L."/>
            <person name="Anderson O.D."/>
            <person name="Ouyang S."/>
            <person name="Liang Y."/>
            <person name="Zimin A.V."/>
            <person name="Pertea G."/>
            <person name="Qi P."/>
            <person name="Bennetzen J.L."/>
            <person name="Dai X."/>
            <person name="Dawson M.W."/>
            <person name="Muller H.G."/>
            <person name="Kugler K."/>
            <person name="Rivarola-Duarte L."/>
            <person name="Spannagl M."/>
            <person name="Mayer K.F.X."/>
            <person name="Lu F.H."/>
            <person name="Bevan M.W."/>
            <person name="Leroy P."/>
            <person name="Li P."/>
            <person name="You F.M."/>
            <person name="Sun Q."/>
            <person name="Liu Z."/>
            <person name="Lyons E."/>
            <person name="Wicker T."/>
            <person name="Salzberg S.L."/>
            <person name="Devos K.M."/>
            <person name="Dvorak J."/>
        </authorList>
    </citation>
    <scope>NUCLEOTIDE SEQUENCE [LARGE SCALE GENOMIC DNA]</scope>
    <source>
        <strain evidence="8">cv. AL8/78</strain>
    </source>
</reference>
<feature type="transmembrane region" description="Helical" evidence="6">
    <location>
        <begin position="187"/>
        <end position="207"/>
    </location>
</feature>
<evidence type="ECO:0000259" key="7">
    <source>
        <dbReference type="PROSITE" id="PS50845"/>
    </source>
</evidence>
<keyword evidence="4 6" id="KW-1133">Transmembrane helix</keyword>
<dbReference type="AlphaFoldDB" id="A0A453DV22"/>
<dbReference type="Pfam" id="PF02453">
    <property type="entry name" value="Reticulon"/>
    <property type="match status" value="1"/>
</dbReference>
<keyword evidence="3 6" id="KW-0256">Endoplasmic reticulum</keyword>
<keyword evidence="5 6" id="KW-0472">Membrane</keyword>
<reference evidence="8" key="4">
    <citation type="submission" date="2019-03" db="UniProtKB">
        <authorList>
            <consortium name="EnsemblPlants"/>
        </authorList>
    </citation>
    <scope>IDENTIFICATION</scope>
</reference>
<protein>
    <recommendedName>
        <fullName evidence="6">Reticulon-like protein</fullName>
    </recommendedName>
</protein>
<dbReference type="InterPro" id="IPR045064">
    <property type="entry name" value="Reticulon-like"/>
</dbReference>
<feature type="transmembrane region" description="Helical" evidence="6">
    <location>
        <begin position="132"/>
        <end position="147"/>
    </location>
</feature>
<evidence type="ECO:0000256" key="1">
    <source>
        <dbReference type="ARBA" id="ARBA00004477"/>
    </source>
</evidence>
<keyword evidence="9" id="KW-1185">Reference proteome</keyword>
<dbReference type="GO" id="GO:0009617">
    <property type="term" value="P:response to bacterium"/>
    <property type="evidence" value="ECO:0007669"/>
    <property type="project" value="InterPro"/>
</dbReference>
<dbReference type="Proteomes" id="UP000015105">
    <property type="component" value="Chromosome 3D"/>
</dbReference>
<dbReference type="PROSITE" id="PS50845">
    <property type="entry name" value="RETICULON"/>
    <property type="match status" value="1"/>
</dbReference>
<evidence type="ECO:0000256" key="4">
    <source>
        <dbReference type="ARBA" id="ARBA00022989"/>
    </source>
</evidence>
<reference evidence="8" key="5">
    <citation type="journal article" date="2021" name="G3 (Bethesda)">
        <title>Aegilops tauschii genome assembly Aet v5.0 features greater sequence contiguity and improved annotation.</title>
        <authorList>
            <person name="Wang L."/>
            <person name="Zhu T."/>
            <person name="Rodriguez J.C."/>
            <person name="Deal K.R."/>
            <person name="Dubcovsky J."/>
            <person name="McGuire P.E."/>
            <person name="Lux T."/>
            <person name="Spannagl M."/>
            <person name="Mayer K.F.X."/>
            <person name="Baldrich P."/>
            <person name="Meyers B.C."/>
            <person name="Huo N."/>
            <person name="Gu Y.Q."/>
            <person name="Zhou H."/>
            <person name="Devos K.M."/>
            <person name="Bennetzen J.L."/>
            <person name="Unver T."/>
            <person name="Budak H."/>
            <person name="Gulick P.J."/>
            <person name="Galiba G."/>
            <person name="Kalapos B."/>
            <person name="Nelson D.R."/>
            <person name="Li P."/>
            <person name="You F.M."/>
            <person name="Luo M.C."/>
            <person name="Dvorak J."/>
        </authorList>
    </citation>
    <scope>NUCLEOTIDE SEQUENCE [LARGE SCALE GENOMIC DNA]</scope>
    <source>
        <strain evidence="8">cv. AL8/78</strain>
    </source>
</reference>
<evidence type="ECO:0000256" key="3">
    <source>
        <dbReference type="ARBA" id="ARBA00022824"/>
    </source>
</evidence>
<feature type="domain" description="Reticulon" evidence="7">
    <location>
        <begin position="121"/>
        <end position="177"/>
    </location>
</feature>
<comment type="subcellular location">
    <subcellularLocation>
        <location evidence="1 6">Endoplasmic reticulum membrane</location>
        <topology evidence="1 6">Multi-pass membrane protein</topology>
    </subcellularLocation>
</comment>
<accession>A0A453DV22</accession>
<evidence type="ECO:0000313" key="8">
    <source>
        <dbReference type="EnsemblPlants" id="AET3Gv20104000.6"/>
    </source>
</evidence>
<feature type="transmembrane region" description="Helical" evidence="6">
    <location>
        <begin position="153"/>
        <end position="175"/>
    </location>
</feature>
<dbReference type="EnsemblPlants" id="AET3Gv20104000.6">
    <property type="protein sequence ID" value="AET3Gv20104000.6"/>
    <property type="gene ID" value="AET3Gv20104000"/>
</dbReference>
<evidence type="ECO:0000313" key="9">
    <source>
        <dbReference type="Proteomes" id="UP000015105"/>
    </source>
</evidence>
<dbReference type="PANTHER" id="PTHR10994:SF142">
    <property type="entry name" value="RETICULON-LIKE PROTEIN"/>
    <property type="match status" value="1"/>
</dbReference>
<dbReference type="PANTHER" id="PTHR10994">
    <property type="entry name" value="RETICULON"/>
    <property type="match status" value="1"/>
</dbReference>
<evidence type="ECO:0000256" key="6">
    <source>
        <dbReference type="RuleBase" id="RU363132"/>
    </source>
</evidence>
<reference evidence="9" key="1">
    <citation type="journal article" date="2014" name="Science">
        <title>Ancient hybridizations among the ancestral genomes of bread wheat.</title>
        <authorList>
            <consortium name="International Wheat Genome Sequencing Consortium,"/>
            <person name="Marcussen T."/>
            <person name="Sandve S.R."/>
            <person name="Heier L."/>
            <person name="Spannagl M."/>
            <person name="Pfeifer M."/>
            <person name="Jakobsen K.S."/>
            <person name="Wulff B.B."/>
            <person name="Steuernagel B."/>
            <person name="Mayer K.F."/>
            <person name="Olsen O.A."/>
        </authorList>
    </citation>
    <scope>NUCLEOTIDE SEQUENCE [LARGE SCALE GENOMIC DNA]</scope>
    <source>
        <strain evidence="9">cv. AL8/78</strain>
    </source>
</reference>
<name>A0A453DV22_AEGTS</name>
<proteinExistence type="predicted"/>
<sequence length="214" mass="23857">KYIFAEQDCTPKYQTKDLSQSYSLLSPLKVAKVSKPMHIQVIRITTSMASCIPKTSNQHQTWQREDRILTDTGRRGCLAGKGPSMPPSVDAKVTSKLHPCTGLLKSIHPLILNGCVHRVAAADIILWRRPKVSASILGAATAAWALFEVAEYHFLTLACYAAMIAMLTFFIWTNASAFMNLYRTTTHFFILTSTVLFLNLCFGAVLLRPPFQPH</sequence>
<dbReference type="InterPro" id="IPR003388">
    <property type="entry name" value="Reticulon"/>
</dbReference>
<reference evidence="9" key="2">
    <citation type="journal article" date="2017" name="Nat. Plants">
        <title>The Aegilops tauschii genome reveals multiple impacts of transposons.</title>
        <authorList>
            <person name="Zhao G."/>
            <person name="Zou C."/>
            <person name="Li K."/>
            <person name="Wang K."/>
            <person name="Li T."/>
            <person name="Gao L."/>
            <person name="Zhang X."/>
            <person name="Wang H."/>
            <person name="Yang Z."/>
            <person name="Liu X."/>
            <person name="Jiang W."/>
            <person name="Mao L."/>
            <person name="Kong X."/>
            <person name="Jiao Y."/>
            <person name="Jia J."/>
        </authorList>
    </citation>
    <scope>NUCLEOTIDE SEQUENCE [LARGE SCALE GENOMIC DNA]</scope>
    <source>
        <strain evidence="9">cv. AL8/78</strain>
    </source>
</reference>
<keyword evidence="2 6" id="KW-0812">Transmembrane</keyword>
<dbReference type="GO" id="GO:0005789">
    <property type="term" value="C:endoplasmic reticulum membrane"/>
    <property type="evidence" value="ECO:0007669"/>
    <property type="project" value="UniProtKB-SubCell"/>
</dbReference>
<evidence type="ECO:0000256" key="2">
    <source>
        <dbReference type="ARBA" id="ARBA00022692"/>
    </source>
</evidence>
<dbReference type="Gramene" id="AET3Gv20104000.6">
    <property type="protein sequence ID" value="AET3Gv20104000.6"/>
    <property type="gene ID" value="AET3Gv20104000"/>
</dbReference>
<organism evidence="8 9">
    <name type="scientific">Aegilops tauschii subsp. strangulata</name>
    <name type="common">Goatgrass</name>
    <dbReference type="NCBI Taxonomy" id="200361"/>
    <lineage>
        <taxon>Eukaryota</taxon>
        <taxon>Viridiplantae</taxon>
        <taxon>Streptophyta</taxon>
        <taxon>Embryophyta</taxon>
        <taxon>Tracheophyta</taxon>
        <taxon>Spermatophyta</taxon>
        <taxon>Magnoliopsida</taxon>
        <taxon>Liliopsida</taxon>
        <taxon>Poales</taxon>
        <taxon>Poaceae</taxon>
        <taxon>BOP clade</taxon>
        <taxon>Pooideae</taxon>
        <taxon>Triticodae</taxon>
        <taxon>Triticeae</taxon>
        <taxon>Triticinae</taxon>
        <taxon>Aegilops</taxon>
    </lineage>
</organism>